<gene>
    <name evidence="1" type="ORF">TbgDal_VII7955</name>
</gene>
<evidence type="ECO:0000313" key="2">
    <source>
        <dbReference type="Proteomes" id="UP000002316"/>
    </source>
</evidence>
<dbReference type="Proteomes" id="UP000002316">
    <property type="component" value="Chromosome 7"/>
</dbReference>
<dbReference type="RefSeq" id="XP_011775202.1">
    <property type="nucleotide sequence ID" value="XM_011776900.1"/>
</dbReference>
<dbReference type="EMBL" id="FN554970">
    <property type="protein sequence ID" value="CBH12923.1"/>
    <property type="molecule type" value="Genomic_DNA"/>
</dbReference>
<accession>C9ZU37</accession>
<dbReference type="AlphaFoldDB" id="C9ZU37"/>
<proteinExistence type="predicted"/>
<organism evidence="1 2">
    <name type="scientific">Trypanosoma brucei gambiense (strain MHOM/CI/86/DAL972)</name>
    <dbReference type="NCBI Taxonomy" id="679716"/>
    <lineage>
        <taxon>Eukaryota</taxon>
        <taxon>Discoba</taxon>
        <taxon>Euglenozoa</taxon>
        <taxon>Kinetoplastea</taxon>
        <taxon>Metakinetoplastina</taxon>
        <taxon>Trypanosomatida</taxon>
        <taxon>Trypanosomatidae</taxon>
        <taxon>Trypanosoma</taxon>
    </lineage>
</organism>
<dbReference type="GeneID" id="23863106"/>
<sequence length="122" mass="13972">MPGCPPPTNLFSIKRGWRQRMSQVSRASRLVVKNKVCSNLECIQKTIAERIQTPTPPVPKIMADHTKCTRTHTVNLQVNFVINRVPSCKYQRKCGAGNFNLQYEFLFKTSHLRSCEVQLPVE</sequence>
<evidence type="ECO:0000313" key="1">
    <source>
        <dbReference type="EMBL" id="CBH12923.1"/>
    </source>
</evidence>
<reference evidence="2" key="1">
    <citation type="journal article" date="2010" name="PLoS Negl. Trop. Dis.">
        <title>The genome sequence of Trypanosoma brucei gambiense, causative agent of chronic human african trypanosomiasis.</title>
        <authorList>
            <person name="Jackson A.P."/>
            <person name="Sanders M."/>
            <person name="Berry A."/>
            <person name="McQuillan J."/>
            <person name="Aslett M.A."/>
            <person name="Quail M.A."/>
            <person name="Chukualim B."/>
            <person name="Capewell P."/>
            <person name="MacLeod A."/>
            <person name="Melville S.E."/>
            <person name="Gibson W."/>
            <person name="Barry J.D."/>
            <person name="Berriman M."/>
            <person name="Hertz-Fowler C."/>
        </authorList>
    </citation>
    <scope>NUCLEOTIDE SEQUENCE [LARGE SCALE GENOMIC DNA]</scope>
    <source>
        <strain evidence="2">MHOM/CI/86/DAL972</strain>
    </source>
</reference>
<protein>
    <submittedName>
        <fullName evidence="1">Uncharacterized protein</fullName>
    </submittedName>
</protein>
<name>C9ZU37_TRYB9</name>
<dbReference type="KEGG" id="tbg:TbgDal_VII7955"/>